<accession>A0A9P6EVX5</accession>
<feature type="compositionally biased region" description="Pro residues" evidence="1">
    <location>
        <begin position="1"/>
        <end position="23"/>
    </location>
</feature>
<evidence type="ECO:0000313" key="3">
    <source>
        <dbReference type="Proteomes" id="UP000723463"/>
    </source>
</evidence>
<name>A0A9P6EVX5_9FUNG</name>
<comment type="caution">
    <text evidence="2">The sequence shown here is derived from an EMBL/GenBank/DDBJ whole genome shotgun (WGS) entry which is preliminary data.</text>
</comment>
<reference evidence="2" key="1">
    <citation type="journal article" date="2020" name="Fungal Divers.">
        <title>Resolving the Mortierellaceae phylogeny through synthesis of multi-gene phylogenetics and phylogenomics.</title>
        <authorList>
            <person name="Vandepol N."/>
            <person name="Liber J."/>
            <person name="Desiro A."/>
            <person name="Na H."/>
            <person name="Kennedy M."/>
            <person name="Barry K."/>
            <person name="Grigoriev I.V."/>
            <person name="Miller A.N."/>
            <person name="O'Donnell K."/>
            <person name="Stajich J.E."/>
            <person name="Bonito G."/>
        </authorList>
    </citation>
    <scope>NUCLEOTIDE SEQUENCE</scope>
    <source>
        <strain evidence="2">NRRL 2591</strain>
    </source>
</reference>
<feature type="compositionally biased region" description="Low complexity" evidence="1">
    <location>
        <begin position="120"/>
        <end position="129"/>
    </location>
</feature>
<dbReference type="Proteomes" id="UP000723463">
    <property type="component" value="Unassembled WGS sequence"/>
</dbReference>
<organism evidence="2 3">
    <name type="scientific">Mortierella hygrophila</name>
    <dbReference type="NCBI Taxonomy" id="979708"/>
    <lineage>
        <taxon>Eukaryota</taxon>
        <taxon>Fungi</taxon>
        <taxon>Fungi incertae sedis</taxon>
        <taxon>Mucoromycota</taxon>
        <taxon>Mortierellomycotina</taxon>
        <taxon>Mortierellomycetes</taxon>
        <taxon>Mortierellales</taxon>
        <taxon>Mortierellaceae</taxon>
        <taxon>Mortierella</taxon>
    </lineage>
</organism>
<proteinExistence type="predicted"/>
<feature type="non-terminal residue" evidence="2">
    <location>
        <position position="148"/>
    </location>
</feature>
<dbReference type="AlphaFoldDB" id="A0A9P6EVX5"/>
<evidence type="ECO:0000313" key="2">
    <source>
        <dbReference type="EMBL" id="KAF9536071.1"/>
    </source>
</evidence>
<keyword evidence="3" id="KW-1185">Reference proteome</keyword>
<sequence>MSSPPPQGNSPSPPPAPSSPPLGHPEITVDGHRVLSQLENTAALGGVSLKTSDVPTITQGLAIIQLGPANLLNPLGHRTTRDVATDVDHGPVSSGHSSKFGFRKRLSRFLNGDPKVKETAPASAASSAPVTLVGTEGHIQSAAPHPDA</sequence>
<feature type="region of interest" description="Disordered" evidence="1">
    <location>
        <begin position="117"/>
        <end position="148"/>
    </location>
</feature>
<feature type="region of interest" description="Disordered" evidence="1">
    <location>
        <begin position="1"/>
        <end position="28"/>
    </location>
</feature>
<gene>
    <name evidence="2" type="ORF">EC957_000530</name>
</gene>
<dbReference type="EMBL" id="JAAAXW010001063">
    <property type="protein sequence ID" value="KAF9536071.1"/>
    <property type="molecule type" value="Genomic_DNA"/>
</dbReference>
<protein>
    <submittedName>
        <fullName evidence="2">Uncharacterized protein</fullName>
    </submittedName>
</protein>
<evidence type="ECO:0000256" key="1">
    <source>
        <dbReference type="SAM" id="MobiDB-lite"/>
    </source>
</evidence>